<dbReference type="STRING" id="351675.SAMN05421680_111154"/>
<dbReference type="Proteomes" id="UP000224607">
    <property type="component" value="Unassembled WGS sequence"/>
</dbReference>
<dbReference type="EMBL" id="NITY01000012">
    <property type="protein sequence ID" value="PHM39226.1"/>
    <property type="molecule type" value="Genomic_DNA"/>
</dbReference>
<evidence type="ECO:0000313" key="3">
    <source>
        <dbReference type="Proteomes" id="UP000198919"/>
    </source>
</evidence>
<evidence type="ECO:0000313" key="1">
    <source>
        <dbReference type="EMBL" id="PHM39226.1"/>
    </source>
</evidence>
<evidence type="ECO:0000313" key="2">
    <source>
        <dbReference type="EMBL" id="SFJ59403.1"/>
    </source>
</evidence>
<dbReference type="Proteomes" id="UP000198919">
    <property type="component" value="Unassembled WGS sequence"/>
</dbReference>
<organism evidence="2 3">
    <name type="scientific">Xenorhabdus mauleonii</name>
    <dbReference type="NCBI Taxonomy" id="351675"/>
    <lineage>
        <taxon>Bacteria</taxon>
        <taxon>Pseudomonadati</taxon>
        <taxon>Pseudomonadota</taxon>
        <taxon>Gammaproteobacteria</taxon>
        <taxon>Enterobacterales</taxon>
        <taxon>Morganellaceae</taxon>
        <taxon>Xenorhabdus</taxon>
    </lineage>
</organism>
<sequence>MIKDWLKNRLTPEKQKSTLWCEFTDSLQAVLEATVEPLLERISNRKSIFTMHPEDLDKRVAELGKFFIIRTENEKSKPVLLSQRLDEIHFKGTERPISSTFWREFNNLPAKWEPLWAPVDQMHFPYGTVFLPKNLADAAQSKYGEFFLTSRGVIQLSLNTLYEQYGYKEQAKLFSRLTRQFDQIIAPLIPLEIVFNGFHFFFYFTITEEAESLILEQLHVLIDANFQFQDALNLLSGSTRQLAVPNQVIRAIIRPLKQTAYRFDEMPLDAWALDLHHTPPIIPVPFGTQPDPRLILVDNQIWITTGGHYGCLVSLTGEGTTRYSFPSWAEKACLPIPAEKIAQVEKITYCVMPEFVLYEVPLAAHSEAVYLDRKTEQVSISAIPEKHDQVKKVQAGSELSFSMTPAEFKTKTTRLNMDEVPLDMWALDINVLAPPVFMGDIRLREESGRIMLEMTGQRGCLVSYSDGKMSSYEFPSGAMEVQLPHDGLHAFKDIVKIVFI</sequence>
<evidence type="ECO:0000313" key="4">
    <source>
        <dbReference type="Proteomes" id="UP000224607"/>
    </source>
</evidence>
<protein>
    <submittedName>
        <fullName evidence="2">Uncharacterized protein</fullName>
    </submittedName>
</protein>
<accession>A0A1I3SLB9</accession>
<dbReference type="EMBL" id="FORG01000011">
    <property type="protein sequence ID" value="SFJ59403.1"/>
    <property type="molecule type" value="Genomic_DNA"/>
</dbReference>
<keyword evidence="4" id="KW-1185">Reference proteome</keyword>
<reference evidence="3" key="2">
    <citation type="submission" date="2016-10" db="EMBL/GenBank/DDBJ databases">
        <authorList>
            <person name="Varghese N."/>
            <person name="Submissions S."/>
        </authorList>
    </citation>
    <scope>NUCLEOTIDE SEQUENCE [LARGE SCALE GENOMIC DNA]</scope>
    <source>
        <strain evidence="3">DSM 17908</strain>
    </source>
</reference>
<name>A0A1I3SLB9_9GAMM</name>
<proteinExistence type="predicted"/>
<reference evidence="1 4" key="3">
    <citation type="journal article" date="2017" name="Nat. Microbiol.">
        <title>Natural product diversity associated with the nematode symbionts Photorhabdus and Xenorhabdus.</title>
        <authorList>
            <person name="Tobias N.J."/>
            <person name="Wolff H."/>
            <person name="Djahanschiri B."/>
            <person name="Grundmann F."/>
            <person name="Kronenwerth M."/>
            <person name="Shi Y.M."/>
            <person name="Simonyi S."/>
            <person name="Grun P."/>
            <person name="Shapiro-Ilan D."/>
            <person name="Pidot S.J."/>
            <person name="Stinear T.P."/>
            <person name="Ebersberger I."/>
            <person name="Bode H.B."/>
        </authorList>
    </citation>
    <scope>NUCLEOTIDE SEQUENCE [LARGE SCALE GENOMIC DNA]</scope>
    <source>
        <strain evidence="1 4">DSM 17908</strain>
    </source>
</reference>
<gene>
    <name evidence="2" type="ORF">SAMN05421680_111154</name>
    <name evidence="1" type="ORF">Xmau_03133</name>
</gene>
<dbReference type="AlphaFoldDB" id="A0A1I3SLB9"/>
<reference evidence="2" key="1">
    <citation type="submission" date="2016-10" db="EMBL/GenBank/DDBJ databases">
        <authorList>
            <person name="de Groot N.N."/>
        </authorList>
    </citation>
    <scope>NUCLEOTIDE SEQUENCE [LARGE SCALE GENOMIC DNA]</scope>
    <source>
        <strain evidence="2">DSM 17908</strain>
    </source>
</reference>